<dbReference type="RefSeq" id="WP_194705345.1">
    <property type="nucleotide sequence ID" value="NZ_JADKPN010000001.1"/>
</dbReference>
<keyword evidence="1" id="KW-0812">Transmembrane</keyword>
<evidence type="ECO:0000313" key="4">
    <source>
        <dbReference type="Proteomes" id="UP000640489"/>
    </source>
</evidence>
<evidence type="ECO:0000259" key="2">
    <source>
        <dbReference type="Pfam" id="PF04892"/>
    </source>
</evidence>
<name>A0A930VDY8_9ACTN</name>
<keyword evidence="4" id="KW-1185">Reference proteome</keyword>
<protein>
    <submittedName>
        <fullName evidence="3">VanZ family protein</fullName>
    </submittedName>
</protein>
<evidence type="ECO:0000313" key="3">
    <source>
        <dbReference type="EMBL" id="MBF4762205.1"/>
    </source>
</evidence>
<organism evidence="3 4">
    <name type="scientific">Nocardioides islandensis</name>
    <dbReference type="NCBI Taxonomy" id="433663"/>
    <lineage>
        <taxon>Bacteria</taxon>
        <taxon>Bacillati</taxon>
        <taxon>Actinomycetota</taxon>
        <taxon>Actinomycetes</taxon>
        <taxon>Propionibacteriales</taxon>
        <taxon>Nocardioidaceae</taxon>
        <taxon>Nocardioides</taxon>
    </lineage>
</organism>
<accession>A0A930VDY8</accession>
<reference evidence="3" key="1">
    <citation type="submission" date="2020-11" db="EMBL/GenBank/DDBJ databases">
        <title>Nocardioides sp. nov., isolated from Soil of Cynanchum wilfordii Hemsley rhizosphere.</title>
        <authorList>
            <person name="Lee J.-S."/>
            <person name="Suh M.K."/>
            <person name="Kim J.-S."/>
        </authorList>
    </citation>
    <scope>NUCLEOTIDE SEQUENCE</scope>
    <source>
        <strain evidence="3">KCTC 19275</strain>
    </source>
</reference>
<keyword evidence="1" id="KW-0472">Membrane</keyword>
<dbReference type="AlphaFoldDB" id="A0A930VDY8"/>
<evidence type="ECO:0000256" key="1">
    <source>
        <dbReference type="SAM" id="Phobius"/>
    </source>
</evidence>
<sequence>MLHRHPLLSLVTLVYLAFVGWITLTPGHDAPTSSAFVQRVLDKLQSYDRLAWLTDTRAEFLANVALFAPVGLFLLLLVGTRYWWVAAAVAFAMTNAIELAQRAIPDRVPDERDIAANTLGAMVGIAVGVVLTLPATLRRERRTRLQSASASRLR</sequence>
<feature type="domain" description="VanZ-like" evidence="2">
    <location>
        <begin position="13"/>
        <end position="129"/>
    </location>
</feature>
<feature type="transmembrane region" description="Helical" evidence="1">
    <location>
        <begin position="116"/>
        <end position="137"/>
    </location>
</feature>
<feature type="transmembrane region" description="Helical" evidence="1">
    <location>
        <begin position="60"/>
        <end position="78"/>
    </location>
</feature>
<dbReference type="EMBL" id="JADKPN010000001">
    <property type="protein sequence ID" value="MBF4762205.1"/>
    <property type="molecule type" value="Genomic_DNA"/>
</dbReference>
<keyword evidence="1" id="KW-1133">Transmembrane helix</keyword>
<feature type="transmembrane region" description="Helical" evidence="1">
    <location>
        <begin position="83"/>
        <end position="104"/>
    </location>
</feature>
<dbReference type="Proteomes" id="UP000640489">
    <property type="component" value="Unassembled WGS sequence"/>
</dbReference>
<comment type="caution">
    <text evidence="3">The sequence shown here is derived from an EMBL/GenBank/DDBJ whole genome shotgun (WGS) entry which is preliminary data.</text>
</comment>
<feature type="transmembrane region" description="Helical" evidence="1">
    <location>
        <begin position="7"/>
        <end position="24"/>
    </location>
</feature>
<proteinExistence type="predicted"/>
<dbReference type="PANTHER" id="PTHR28008:SF1">
    <property type="entry name" value="DOMAIN PROTEIN, PUTATIVE (AFU_ORTHOLOGUE AFUA_3G10980)-RELATED"/>
    <property type="match status" value="1"/>
</dbReference>
<dbReference type="PANTHER" id="PTHR28008">
    <property type="entry name" value="DOMAIN PROTEIN, PUTATIVE (AFU_ORTHOLOGUE AFUA_3G10980)-RELATED"/>
    <property type="match status" value="1"/>
</dbReference>
<dbReference type="InterPro" id="IPR006976">
    <property type="entry name" value="VanZ-like"/>
</dbReference>
<dbReference type="Pfam" id="PF04892">
    <property type="entry name" value="VanZ"/>
    <property type="match status" value="1"/>
</dbReference>
<gene>
    <name evidence="3" type="ORF">ISU07_03630</name>
</gene>